<keyword evidence="2" id="KW-0479">Metal-binding</keyword>
<name>A0ABQ0LUB0_MYCCL</name>
<keyword evidence="1 6" id="KW-0645">Protease</keyword>
<reference evidence="10" key="1">
    <citation type="submission" date="2014-09" db="EMBL/GenBank/DDBJ databases">
        <title>Genome sequence of the luminous mushroom Mycena chlorophos for searching fungal bioluminescence genes.</title>
        <authorList>
            <person name="Tanaka Y."/>
            <person name="Kasuga D."/>
            <person name="Oba Y."/>
            <person name="Hase S."/>
            <person name="Sato K."/>
            <person name="Oba Y."/>
            <person name="Sakakibara Y."/>
        </authorList>
    </citation>
    <scope>NUCLEOTIDE SEQUENCE</scope>
</reference>
<evidence type="ECO:0000313" key="11">
    <source>
        <dbReference type="Proteomes" id="UP000815677"/>
    </source>
</evidence>
<dbReference type="InterPro" id="IPR001915">
    <property type="entry name" value="Peptidase_M48"/>
</dbReference>
<evidence type="ECO:0000256" key="8">
    <source>
        <dbReference type="SAM" id="Phobius"/>
    </source>
</evidence>
<evidence type="ECO:0000259" key="9">
    <source>
        <dbReference type="Pfam" id="PF01435"/>
    </source>
</evidence>
<accession>A0ABQ0LUB0</accession>
<dbReference type="InterPro" id="IPR051156">
    <property type="entry name" value="Mito/Outer_Membr_Metalloprot"/>
</dbReference>
<evidence type="ECO:0000313" key="10">
    <source>
        <dbReference type="EMBL" id="GAT54689.1"/>
    </source>
</evidence>
<proteinExistence type="inferred from homology"/>
<dbReference type="CDD" id="cd07331">
    <property type="entry name" value="M48C_Oma1_like"/>
    <property type="match status" value="1"/>
</dbReference>
<dbReference type="Pfam" id="PF01435">
    <property type="entry name" value="Peptidase_M48"/>
    <property type="match status" value="1"/>
</dbReference>
<keyword evidence="3 6" id="KW-0378">Hydrolase</keyword>
<evidence type="ECO:0000256" key="7">
    <source>
        <dbReference type="SAM" id="MobiDB-lite"/>
    </source>
</evidence>
<keyword evidence="8" id="KW-0812">Transmembrane</keyword>
<dbReference type="Gene3D" id="3.30.2010.10">
    <property type="entry name" value="Metalloproteases ('zincins'), catalytic domain"/>
    <property type="match status" value="1"/>
</dbReference>
<dbReference type="EMBL" id="DF848742">
    <property type="protein sequence ID" value="GAT54689.1"/>
    <property type="molecule type" value="Genomic_DNA"/>
</dbReference>
<keyword evidence="8" id="KW-1133">Transmembrane helix</keyword>
<evidence type="ECO:0000256" key="5">
    <source>
        <dbReference type="ARBA" id="ARBA00023049"/>
    </source>
</evidence>
<evidence type="ECO:0000256" key="6">
    <source>
        <dbReference type="RuleBase" id="RU003983"/>
    </source>
</evidence>
<organism evidence="10 11">
    <name type="scientific">Mycena chlorophos</name>
    <name type="common">Agaric fungus</name>
    <name type="synonym">Agaricus chlorophos</name>
    <dbReference type="NCBI Taxonomy" id="658473"/>
    <lineage>
        <taxon>Eukaryota</taxon>
        <taxon>Fungi</taxon>
        <taxon>Dikarya</taxon>
        <taxon>Basidiomycota</taxon>
        <taxon>Agaricomycotina</taxon>
        <taxon>Agaricomycetes</taxon>
        <taxon>Agaricomycetidae</taxon>
        <taxon>Agaricales</taxon>
        <taxon>Marasmiineae</taxon>
        <taxon>Mycenaceae</taxon>
        <taxon>Mycena</taxon>
    </lineage>
</organism>
<feature type="transmembrane region" description="Helical" evidence="8">
    <location>
        <begin position="54"/>
        <end position="72"/>
    </location>
</feature>
<dbReference type="PANTHER" id="PTHR22726">
    <property type="entry name" value="METALLOENDOPEPTIDASE OMA1"/>
    <property type="match status" value="1"/>
</dbReference>
<comment type="cofactor">
    <cofactor evidence="6">
        <name>Zn(2+)</name>
        <dbReference type="ChEBI" id="CHEBI:29105"/>
    </cofactor>
    <text evidence="6">Binds 1 zinc ion per subunit.</text>
</comment>
<feature type="region of interest" description="Disordered" evidence="7">
    <location>
        <begin position="8"/>
        <end position="35"/>
    </location>
</feature>
<keyword evidence="11" id="KW-1185">Reference proteome</keyword>
<feature type="compositionally biased region" description="Low complexity" evidence="7">
    <location>
        <begin position="15"/>
        <end position="29"/>
    </location>
</feature>
<feature type="domain" description="Peptidase M48" evidence="9">
    <location>
        <begin position="165"/>
        <end position="325"/>
    </location>
</feature>
<dbReference type="PANTHER" id="PTHR22726:SF1">
    <property type="entry name" value="METALLOENDOPEPTIDASE OMA1, MITOCHONDRIAL"/>
    <property type="match status" value="1"/>
</dbReference>
<keyword evidence="4 6" id="KW-0862">Zinc</keyword>
<evidence type="ECO:0000256" key="3">
    <source>
        <dbReference type="ARBA" id="ARBA00022801"/>
    </source>
</evidence>
<gene>
    <name evidence="10" type="ORF">MCHLO_11525</name>
</gene>
<keyword evidence="8" id="KW-0472">Membrane</keyword>
<evidence type="ECO:0000256" key="2">
    <source>
        <dbReference type="ARBA" id="ARBA00022723"/>
    </source>
</evidence>
<evidence type="ECO:0000256" key="1">
    <source>
        <dbReference type="ARBA" id="ARBA00022670"/>
    </source>
</evidence>
<dbReference type="Proteomes" id="UP000815677">
    <property type="component" value="Unassembled WGS sequence"/>
</dbReference>
<sequence>MLAAFRRALSEPSSRRGLSSSLRGRTRPTPAQTRAYTDRPIIQRGTRRFGGLDAAGYIGGGIGLAIGAYWISHMENAPLTNRRRFMVVSKEEEEQMRRQVLQETLREYEGRLLPAQHPLTLQVKRIVRRILTASDLGYIRGEEPKATYDSWGAAAFIDDEAVPRPSTVSREKEWTVLVVNDPKFVNAFAAPGLVCVSTGIMPVAGDEEGLAAVIGHEIGHVVMRHSAEHLSKMKLLWPIMMLMWAAGIDPLATQAMSHFFYFLPHSRSLETEADLVGIKLIARACYHPIAAPRFFQNLQIRENGHVPEFLSTHPSTPGRIAHLTTLVPESMKIYEANPECARLNEMHQGLSLRVLEHRVFKTGRRPNVLYTYPTRSIFASTASTFQLNSTNRRTKFGFQATSL</sequence>
<keyword evidence="5 6" id="KW-0482">Metalloprotease</keyword>
<protein>
    <recommendedName>
        <fullName evidence="9">Peptidase M48 domain-containing protein</fullName>
    </recommendedName>
</protein>
<evidence type="ECO:0000256" key="4">
    <source>
        <dbReference type="ARBA" id="ARBA00022833"/>
    </source>
</evidence>
<comment type="similarity">
    <text evidence="6">Belongs to the peptidase M48 family.</text>
</comment>